<dbReference type="SUPFAM" id="SSF52540">
    <property type="entry name" value="P-loop containing nucleoside triphosphate hydrolases"/>
    <property type="match status" value="1"/>
</dbReference>
<reference evidence="3 4" key="1">
    <citation type="journal article" date="2012" name="BMC Genomics">
        <title>Genomic sequence analysis and characterization of Sneathia amnii sp. nov.</title>
        <authorList>
            <consortium name="Vaginal Microbiome Consortium (additional members)"/>
            <person name="Harwich M.D.Jr."/>
            <person name="Serrano M.G."/>
            <person name="Fettweis J.M."/>
            <person name="Alves J.M."/>
            <person name="Reimers M.A."/>
            <person name="Buck G.A."/>
            <person name="Jefferson K.K."/>
        </authorList>
    </citation>
    <scope>NUCLEOTIDE SEQUENCE [LARGE SCALE GENOMIC DNA]</scope>
    <source>
        <strain evidence="3 4">SN35</strain>
    </source>
</reference>
<dbReference type="InterPro" id="IPR006073">
    <property type="entry name" value="GTP-bd"/>
</dbReference>
<dbReference type="GO" id="GO:0005525">
    <property type="term" value="F:GTP binding"/>
    <property type="evidence" value="ECO:0007669"/>
    <property type="project" value="InterPro"/>
</dbReference>
<dbReference type="EMBL" id="CP011280">
    <property type="protein sequence ID" value="AKC95893.1"/>
    <property type="molecule type" value="Genomic_DNA"/>
</dbReference>
<dbReference type="NCBIfam" id="TIGR00231">
    <property type="entry name" value="small_GTP"/>
    <property type="match status" value="1"/>
</dbReference>
<protein>
    <submittedName>
        <fullName evidence="3">Uncharacterized protein</fullName>
    </submittedName>
</protein>
<dbReference type="PRINTS" id="PR00449">
    <property type="entry name" value="RASTRNSFRMNG"/>
</dbReference>
<dbReference type="STRING" id="187101.VC03_05290"/>
<sequence length="372" mass="42393">MSDKQCKGCGEKLQSEDKNLKGYVPFEKLLLQDNLICQNCFRLKNYGKIPEETMSKKEYKDVAIASIKEADIVLGIFDAVDIESSMVTEILDLLDEKESIVVLNKIDLLEKNYTMPEISSWFRKKIIENNIFPQSFCFVSSKTNEGINGILHKIKDICGKKQVKVCVLGVSNVGKSSLLNRLIGSNKLTTSKYSGTTKRSIKTTVKYKDIKITFIDTPGIVPEGRMNEMLPKDKAVLLLNSKSVQKNKVRLNEGQYLTFSNLIYIMVENKCELDCYASKNIQFHVTNKQKVDELMTNGFFTLLSKEETDEYYNHKFVIDKISLTRDDALDILGLGYVEANSSVTLSIKHPEEVKVIVREKIKYANKRQDEML</sequence>
<dbReference type="PATRIC" id="fig|1069640.6.peg.1047"/>
<dbReference type="InterPro" id="IPR048422">
    <property type="entry name" value="NOA1/YqeH-like_C"/>
</dbReference>
<gene>
    <name evidence="3" type="ORF">VC03_05290</name>
</gene>
<feature type="domain" description="NOA1/YqeH-like C-terminal" evidence="2">
    <location>
        <begin position="273"/>
        <end position="360"/>
    </location>
</feature>
<dbReference type="Pfam" id="PF01926">
    <property type="entry name" value="MMR_HSR1"/>
    <property type="match status" value="1"/>
</dbReference>
<accession>A0A0E3UV12</accession>
<dbReference type="Gene3D" id="3.40.50.300">
    <property type="entry name" value="P-loop containing nucleotide triphosphate hydrolases"/>
    <property type="match status" value="1"/>
</dbReference>
<feature type="domain" description="G" evidence="1">
    <location>
        <begin position="164"/>
        <end position="239"/>
    </location>
</feature>
<dbReference type="Pfam" id="PF21516">
    <property type="entry name" value="YqeH-like_C"/>
    <property type="match status" value="1"/>
</dbReference>
<dbReference type="RefSeq" id="WP_046328997.1">
    <property type="nucleotide sequence ID" value="NZ_CP011280.1"/>
</dbReference>
<evidence type="ECO:0000313" key="4">
    <source>
        <dbReference type="Proteomes" id="UP000033103"/>
    </source>
</evidence>
<organism evidence="3 4">
    <name type="scientific">Sneathia vaginalis</name>
    <dbReference type="NCBI Taxonomy" id="187101"/>
    <lineage>
        <taxon>Bacteria</taxon>
        <taxon>Fusobacteriati</taxon>
        <taxon>Fusobacteriota</taxon>
        <taxon>Fusobacteriia</taxon>
        <taxon>Fusobacteriales</taxon>
        <taxon>Leptotrichiaceae</taxon>
        <taxon>Sneathia</taxon>
    </lineage>
</organism>
<dbReference type="InterPro" id="IPR005225">
    <property type="entry name" value="Small_GTP-bd"/>
</dbReference>
<evidence type="ECO:0000313" key="3">
    <source>
        <dbReference type="EMBL" id="AKC95893.1"/>
    </source>
</evidence>
<dbReference type="OrthoDB" id="9773841at2"/>
<dbReference type="KEGG" id="sns:VC03_05290"/>
<dbReference type="Proteomes" id="UP000033103">
    <property type="component" value="Chromosome"/>
</dbReference>
<evidence type="ECO:0000259" key="1">
    <source>
        <dbReference type="Pfam" id="PF01926"/>
    </source>
</evidence>
<proteinExistence type="predicted"/>
<dbReference type="PANTHER" id="PTHR46434:SF1">
    <property type="entry name" value="GENETIC INTERACTOR OF PROHIBITINS 3, MITOCHONDRIAL"/>
    <property type="match status" value="1"/>
</dbReference>
<dbReference type="HOGENOM" id="CLU_017878_0_1_0"/>
<name>A0A0E3UV12_9FUSO</name>
<dbReference type="PANTHER" id="PTHR46434">
    <property type="entry name" value="GENETIC INTERACTOR OF PROHIBITINS 3, MITOCHONDRIAL"/>
    <property type="match status" value="1"/>
</dbReference>
<dbReference type="InterPro" id="IPR050896">
    <property type="entry name" value="Mito_lipid_metab_GTPase"/>
</dbReference>
<evidence type="ECO:0000259" key="2">
    <source>
        <dbReference type="Pfam" id="PF21516"/>
    </source>
</evidence>
<dbReference type="InterPro" id="IPR027417">
    <property type="entry name" value="P-loop_NTPase"/>
</dbReference>
<keyword evidence="4" id="KW-1185">Reference proteome</keyword>
<dbReference type="AlphaFoldDB" id="A0A0E3UV12"/>